<proteinExistence type="predicted"/>
<organism evidence="1 2">
    <name type="scientific">Pseudotamlana agarivorans</name>
    <dbReference type="NCBI Taxonomy" id="481183"/>
    <lineage>
        <taxon>Bacteria</taxon>
        <taxon>Pseudomonadati</taxon>
        <taxon>Bacteroidota</taxon>
        <taxon>Flavobacteriia</taxon>
        <taxon>Flavobacteriales</taxon>
        <taxon>Flavobacteriaceae</taxon>
        <taxon>Pseudotamlana</taxon>
    </lineage>
</organism>
<name>A0ACC5U9G5_9FLAO</name>
<accession>A0ACC5U9G5</accession>
<gene>
    <name evidence="1" type="ORF">KO493_09200</name>
</gene>
<evidence type="ECO:0000313" key="2">
    <source>
        <dbReference type="Proteomes" id="UP001647509"/>
    </source>
</evidence>
<evidence type="ECO:0000313" key="1">
    <source>
        <dbReference type="EMBL" id="MBU2950873.1"/>
    </source>
</evidence>
<keyword evidence="2" id="KW-1185">Reference proteome</keyword>
<comment type="caution">
    <text evidence="1">The sequence shown here is derived from an EMBL/GenBank/DDBJ whole genome shotgun (WGS) entry which is preliminary data.</text>
</comment>
<dbReference type="EMBL" id="JAHKPD010000013">
    <property type="protein sequence ID" value="MBU2950873.1"/>
    <property type="molecule type" value="Genomic_DNA"/>
</dbReference>
<reference evidence="1" key="1">
    <citation type="submission" date="2021-05" db="EMBL/GenBank/DDBJ databases">
        <title>Draft genomes of bacteria isolated from model marine particles.</title>
        <authorList>
            <person name="Datta M.S."/>
            <person name="Schwartzman J.A."/>
            <person name="Enke T.N."/>
            <person name="Saavedra J."/>
            <person name="Cermak N."/>
            <person name="Cordero O.X."/>
        </authorList>
    </citation>
    <scope>NUCLEOTIDE SEQUENCE</scope>
    <source>
        <strain evidence="1">I2M19</strain>
    </source>
</reference>
<sequence length="527" mass="59636">MSQLQQIALFLCVSVCVLKSTAQNKSSKKSQPNIIYILADDLGIGDLSIYNENSKIHTPHLDTMGKEGMVFTDAHTSSSVCTPTRYGILTGRYNWRTPLKQFVTWGTSPMLIKDDRYTVADLLQQHGYKTANIGKWHLGLNWATKDGVKDYEYYKGIKDKYDFDRIDYSKPLVKGANDLGFDYSYLLAASLNMPPFVYIENDKVVKVPTGISEQKRAKNHYAYWIKGDISEDFVHEEVLPVFVDKSISYIKENAGGEKPFFIYLPLPAPHNPILPIEPWKGKSKINPYADFVLMIDDLMGNIFKAVKESGIEDNTLIIFTSDNGCAANANYSVLAKKGHNPSYIYSGNKGSYLEGGHRVPFLVKWPEKIKANSVSNETVCTTDFMATCAEIVNYQLKDNEAEDSYSMLPIFNQEKGFEREATIHHSKTGIFAIRKGDWKLIQSPNSGVTANGRPEKLNEKRPEHILYNLKNDVGEKVNVAQQYPEKVEELKRLLIKQIKDGRSTPGKIQKNDPIDRPWLQTAFITEN</sequence>
<dbReference type="Proteomes" id="UP001647509">
    <property type="component" value="Unassembled WGS sequence"/>
</dbReference>
<protein>
    <submittedName>
        <fullName evidence="1">Arylsulfatase</fullName>
    </submittedName>
</protein>